<keyword evidence="4" id="KW-0276">Fatty acid metabolism</keyword>
<evidence type="ECO:0000259" key="10">
    <source>
        <dbReference type="PROSITE" id="PS52019"/>
    </source>
</evidence>
<dbReference type="FunFam" id="3.40.366.10:FF:000002">
    <property type="entry name" value="Probable polyketide synthase 2"/>
    <property type="match status" value="1"/>
</dbReference>
<dbReference type="CDD" id="cd00833">
    <property type="entry name" value="PKS"/>
    <property type="match status" value="1"/>
</dbReference>
<dbReference type="SMART" id="SM00825">
    <property type="entry name" value="PKS_KS"/>
    <property type="match status" value="1"/>
</dbReference>
<dbReference type="InterPro" id="IPR013968">
    <property type="entry name" value="PKS_KR"/>
</dbReference>
<organism evidence="11 12">
    <name type="scientific">Entotheonella factor</name>
    <dbReference type="NCBI Taxonomy" id="1429438"/>
    <lineage>
        <taxon>Bacteria</taxon>
        <taxon>Pseudomonadati</taxon>
        <taxon>Nitrospinota/Tectimicrobiota group</taxon>
        <taxon>Candidatus Tectimicrobiota</taxon>
        <taxon>Candidatus Entotheonellia</taxon>
        <taxon>Candidatus Entotheonellales</taxon>
        <taxon>Candidatus Entotheonellaceae</taxon>
        <taxon>Candidatus Entotheonella</taxon>
    </lineage>
</organism>
<dbReference type="PROSITE" id="PS52019">
    <property type="entry name" value="PKS_MFAS_DH"/>
    <property type="match status" value="1"/>
</dbReference>
<dbReference type="Gene3D" id="1.10.1200.10">
    <property type="entry name" value="ACP-like"/>
    <property type="match status" value="1"/>
</dbReference>
<dbReference type="Gene3D" id="3.10.129.120">
    <property type="match status" value="1"/>
</dbReference>
<dbReference type="Proteomes" id="UP000019141">
    <property type="component" value="Unassembled WGS sequence"/>
</dbReference>
<dbReference type="SUPFAM" id="SSF55048">
    <property type="entry name" value="Probable ACP-binding domain of malonyl-CoA ACP transacylase"/>
    <property type="match status" value="1"/>
</dbReference>
<evidence type="ECO:0000313" key="12">
    <source>
        <dbReference type="Proteomes" id="UP000019141"/>
    </source>
</evidence>
<dbReference type="InterPro" id="IPR049900">
    <property type="entry name" value="PKS_mFAS_DH"/>
</dbReference>
<comment type="caution">
    <text evidence="11">The sequence shown here is derived from an EMBL/GenBank/DDBJ whole genome shotgun (WGS) entry which is preliminary data.</text>
</comment>
<feature type="domain" description="Ketosynthase family 3 (KS3)" evidence="9">
    <location>
        <begin position="9"/>
        <end position="436"/>
    </location>
</feature>
<dbReference type="InterPro" id="IPR057326">
    <property type="entry name" value="KR_dom"/>
</dbReference>
<protein>
    <submittedName>
        <fullName evidence="11">Uncharacterized protein</fullName>
    </submittedName>
</protein>
<dbReference type="SMART" id="SM00826">
    <property type="entry name" value="PKS_DH"/>
    <property type="match status" value="1"/>
</dbReference>
<dbReference type="Pfam" id="PF14765">
    <property type="entry name" value="PS-DH"/>
    <property type="match status" value="1"/>
</dbReference>
<evidence type="ECO:0000256" key="2">
    <source>
        <dbReference type="ARBA" id="ARBA00022553"/>
    </source>
</evidence>
<keyword evidence="12" id="KW-1185">Reference proteome</keyword>
<keyword evidence="3" id="KW-0808">Transferase</keyword>
<dbReference type="GO" id="GO:0005886">
    <property type="term" value="C:plasma membrane"/>
    <property type="evidence" value="ECO:0007669"/>
    <property type="project" value="TreeGrafter"/>
</dbReference>
<dbReference type="InterPro" id="IPR016039">
    <property type="entry name" value="Thiolase-like"/>
</dbReference>
<evidence type="ECO:0000256" key="3">
    <source>
        <dbReference type="ARBA" id="ARBA00022679"/>
    </source>
</evidence>
<name>W4M159_ENTF1</name>
<feature type="region of interest" description="C-terminal hotdog fold" evidence="7">
    <location>
        <begin position="1049"/>
        <end position="1193"/>
    </location>
</feature>
<evidence type="ECO:0000259" key="8">
    <source>
        <dbReference type="PROSITE" id="PS50075"/>
    </source>
</evidence>
<dbReference type="InterPro" id="IPR018201">
    <property type="entry name" value="Ketoacyl_synth_AS"/>
</dbReference>
<dbReference type="CDD" id="cd08955">
    <property type="entry name" value="KR_2_FAS_SDR_x"/>
    <property type="match status" value="1"/>
</dbReference>
<dbReference type="PATRIC" id="fig|1429438.4.peg.219"/>
<dbReference type="InterPro" id="IPR050091">
    <property type="entry name" value="PKS_NRPS_Biosynth_Enz"/>
</dbReference>
<reference evidence="11 12" key="1">
    <citation type="journal article" date="2014" name="Nature">
        <title>An environmental bacterial taxon with a large and distinct metabolic repertoire.</title>
        <authorList>
            <person name="Wilson M.C."/>
            <person name="Mori T."/>
            <person name="Ruckert C."/>
            <person name="Uria A.R."/>
            <person name="Helf M.J."/>
            <person name="Takada K."/>
            <person name="Gernert C."/>
            <person name="Steffens U.A."/>
            <person name="Heycke N."/>
            <person name="Schmitt S."/>
            <person name="Rinke C."/>
            <person name="Helfrich E.J."/>
            <person name="Brachmann A.O."/>
            <person name="Gurgui C."/>
            <person name="Wakimoto T."/>
            <person name="Kracht M."/>
            <person name="Crusemann M."/>
            <person name="Hentschel U."/>
            <person name="Abe I."/>
            <person name="Matsunaga S."/>
            <person name="Kalinowski J."/>
            <person name="Takeyama H."/>
            <person name="Piel J."/>
        </authorList>
    </citation>
    <scope>NUCLEOTIDE SEQUENCE [LARGE SCALE GENOMIC DNA]</scope>
    <source>
        <strain evidence="12">TSY1</strain>
    </source>
</reference>
<dbReference type="PANTHER" id="PTHR43775:SF51">
    <property type="entry name" value="INACTIVE PHENOLPHTHIOCEROL SYNTHESIS POLYKETIDE SYNTHASE TYPE I PKS1-RELATED"/>
    <property type="match status" value="1"/>
</dbReference>
<dbReference type="InterPro" id="IPR036291">
    <property type="entry name" value="NAD(P)-bd_dom_sf"/>
</dbReference>
<evidence type="ECO:0000259" key="9">
    <source>
        <dbReference type="PROSITE" id="PS52004"/>
    </source>
</evidence>
<dbReference type="InterPro" id="IPR020807">
    <property type="entry name" value="PKS_DH"/>
</dbReference>
<dbReference type="Pfam" id="PF22621">
    <property type="entry name" value="CurL-like_PKS_C"/>
    <property type="match status" value="1"/>
</dbReference>
<dbReference type="PROSITE" id="PS50075">
    <property type="entry name" value="CARRIER"/>
    <property type="match status" value="1"/>
</dbReference>
<keyword evidence="2" id="KW-0597">Phosphoprotein</keyword>
<gene>
    <name evidence="11" type="ORF">ETSY1_00130</name>
</gene>
<dbReference type="SMART" id="SM00827">
    <property type="entry name" value="PKS_AT"/>
    <property type="match status" value="1"/>
</dbReference>
<evidence type="ECO:0000256" key="5">
    <source>
        <dbReference type="ARBA" id="ARBA00023098"/>
    </source>
</evidence>
<keyword evidence="1" id="KW-0596">Phosphopantetheine</keyword>
<accession>W4M159</accession>
<evidence type="ECO:0000256" key="6">
    <source>
        <dbReference type="ARBA" id="ARBA00023268"/>
    </source>
</evidence>
<dbReference type="InterPro" id="IPR016035">
    <property type="entry name" value="Acyl_Trfase/lysoPLipase"/>
</dbReference>
<dbReference type="FunFam" id="3.40.47.10:FF:000042">
    <property type="entry name" value="Polyketide synthase Pks13"/>
    <property type="match status" value="1"/>
</dbReference>
<dbReference type="SMART" id="SM00822">
    <property type="entry name" value="PKS_KR"/>
    <property type="match status" value="1"/>
</dbReference>
<dbReference type="SUPFAM" id="SSF47336">
    <property type="entry name" value="ACP-like"/>
    <property type="match status" value="1"/>
</dbReference>
<dbReference type="InterPro" id="IPR049552">
    <property type="entry name" value="PKS_DH_N"/>
</dbReference>
<dbReference type="InterPro" id="IPR036736">
    <property type="entry name" value="ACP-like_sf"/>
</dbReference>
<dbReference type="SMART" id="SM00823">
    <property type="entry name" value="PKS_PP"/>
    <property type="match status" value="1"/>
</dbReference>
<dbReference type="PANTHER" id="PTHR43775">
    <property type="entry name" value="FATTY ACID SYNTHASE"/>
    <property type="match status" value="1"/>
</dbReference>
<dbReference type="GO" id="GO:0006633">
    <property type="term" value="P:fatty acid biosynthetic process"/>
    <property type="evidence" value="ECO:0007669"/>
    <property type="project" value="InterPro"/>
</dbReference>
<dbReference type="SUPFAM" id="SSF52151">
    <property type="entry name" value="FabD/lysophospholipase-like"/>
    <property type="match status" value="1"/>
</dbReference>
<dbReference type="GO" id="GO:0005737">
    <property type="term" value="C:cytoplasm"/>
    <property type="evidence" value="ECO:0007669"/>
    <property type="project" value="TreeGrafter"/>
</dbReference>
<feature type="active site" description="Proton donor; for dehydratase activity" evidence="7">
    <location>
        <position position="1111"/>
    </location>
</feature>
<dbReference type="Gene3D" id="3.40.366.10">
    <property type="entry name" value="Malonyl-Coenzyme A Acyl Carrier Protein, domain 2"/>
    <property type="match status" value="1"/>
</dbReference>
<dbReference type="PROSITE" id="PS52004">
    <property type="entry name" value="KS3_2"/>
    <property type="match status" value="1"/>
</dbReference>
<dbReference type="Pfam" id="PF00109">
    <property type="entry name" value="ketoacyl-synt"/>
    <property type="match status" value="1"/>
</dbReference>
<dbReference type="PROSITE" id="PS00606">
    <property type="entry name" value="KS3_1"/>
    <property type="match status" value="1"/>
</dbReference>
<dbReference type="GO" id="GO:0004315">
    <property type="term" value="F:3-oxoacyl-[acyl-carrier-protein] synthase activity"/>
    <property type="evidence" value="ECO:0007669"/>
    <property type="project" value="InterPro"/>
</dbReference>
<dbReference type="GO" id="GO:0071770">
    <property type="term" value="P:DIM/DIP cell wall layer assembly"/>
    <property type="evidence" value="ECO:0007669"/>
    <property type="project" value="TreeGrafter"/>
</dbReference>
<dbReference type="Pfam" id="PF21089">
    <property type="entry name" value="PKS_DH_N"/>
    <property type="match status" value="1"/>
</dbReference>
<evidence type="ECO:0000256" key="1">
    <source>
        <dbReference type="ARBA" id="ARBA00022450"/>
    </source>
</evidence>
<proteinExistence type="predicted"/>
<keyword evidence="5" id="KW-0443">Lipid metabolism</keyword>
<dbReference type="SUPFAM" id="SSF53901">
    <property type="entry name" value="Thiolase-like"/>
    <property type="match status" value="1"/>
</dbReference>
<dbReference type="InterPro" id="IPR016036">
    <property type="entry name" value="Malonyl_transacylase_ACP-bd"/>
</dbReference>
<dbReference type="Gene3D" id="3.40.50.720">
    <property type="entry name" value="NAD(P)-binding Rossmann-like Domain"/>
    <property type="match status" value="1"/>
</dbReference>
<dbReference type="SUPFAM" id="SSF51735">
    <property type="entry name" value="NAD(P)-binding Rossmann-fold domains"/>
    <property type="match status" value="2"/>
</dbReference>
<dbReference type="HOGENOM" id="CLU_000022_35_2_7"/>
<dbReference type="Gene3D" id="3.40.47.10">
    <property type="match status" value="1"/>
</dbReference>
<dbReference type="EMBL" id="AZHW01000051">
    <property type="protein sequence ID" value="ETX03402.1"/>
    <property type="molecule type" value="Genomic_DNA"/>
</dbReference>
<feature type="domain" description="PKS/mFAS DH" evidence="10">
    <location>
        <begin position="908"/>
        <end position="1193"/>
    </location>
</feature>
<feature type="domain" description="Carrier" evidence="8">
    <location>
        <begin position="1695"/>
        <end position="1770"/>
    </location>
</feature>
<dbReference type="InterPro" id="IPR014043">
    <property type="entry name" value="Acyl_transferase_dom"/>
</dbReference>
<evidence type="ECO:0000256" key="4">
    <source>
        <dbReference type="ARBA" id="ARBA00022832"/>
    </source>
</evidence>
<dbReference type="Pfam" id="PF00550">
    <property type="entry name" value="PP-binding"/>
    <property type="match status" value="1"/>
</dbReference>
<dbReference type="InterPro" id="IPR001227">
    <property type="entry name" value="Ac_transferase_dom_sf"/>
</dbReference>
<sequence length="1791" mass="194383">MAPIEPEFFEEVAIIGLSGRFPGAVNIEQFWQNLRDGVEALSWFSDDDVAAHHSPHIRQAPNFVKAGFILDDADVEHFDAAFFDVSPRQAQWTDPQQRLFLECAWEALEHAGLDVTTYAGLIGVFAGASVSTYYLYHLLTAESTSAAYDLQMWMGNEKDYLATQTAYKLNLQGPCLSVQTACSTGLVAVHLACQSLLNYECDVALAGGVTIKVPQKSGYFYEEGAIFSPDGHCRSFDAKAQGTVFGSGLGLVVLKRLSQALEDRDHILAVIKGSAINNDGSQKVGYTAPSLNGQANVISQAITMARVEPETITYIEAHGTGTPIGDPIEIAALTQVFRAHTERKGFCALGSVKTNVGHLESAAGIAGLIKTVLALQHKWLPSSLHFDTPNPEIDFDNSPFYVNTQSAAWQTNGYPRRAGVSSFGIGGTNAHLVLEEAPELHVPETQSTRPLHVLTLSAKTETALAERARQYQDYLASQTGAHLPDICFTANTGRAHFRHRAAVVTATVDEARDRLQALHTGQEASGVCRGAPTSDQPPKVAFLFTGQGAQYVGMGRQLYETQPTFRETLNRCDAVLRPYLELSLLDVLYPERRGAGQQPSTLDQTAYTQPALFALEYALAALWQSWGVMPDVVMGHSVGEVTAACVAGVLSLEDGLTLVAERGRLMQALPQNGAMVVVRADEHHIQTVIQPEAQNVSIAAVNTPENVVISGEREAVQRIIAKLQADGIDTRPLTVSHAFHSPLMEPILADFERSIRHLQFAEPRIKLISNLTGDVASKGVATPAYWVRHVRQPVRFAAGMRTLEQQGYHLFVELGPQPTLLGMGAQCLPEGHGRWLPSLRQGQADWLPLLTSLAELYVQGVSVDWTGFDRDVPRSKVALPTYPFQRQRYWFTASPRSLQPVASDVSSHPLLGQRLRLADAGKTRFQVQIRPESPAYLADHRVFGRAVLPATAYLEMALAAGREVFQHDRLTVEELFIQQALILADGWQDTTIQTVLNPEGDGYAWQLFSLSDDAAASWTRHAFGTLSTHQGPWPSSTPADLSALQVDCPEEIEMTAFYQPRDGTGGVEYGPYFQALTKLYRGANQALGRVRLPSDLIADAAAYHLHPVLLDACLQITSALLTGESDAVYLPSGLERLTLFRSDTYTELWAHARASSNIDTTVVIDFDLFDANGERIAELRGSAFRRVGQQTLMRNPAMDWLYDITWQPMPYSPSSVGSVQSGSWLVLAGETGLGKTLAARLEARGQRCVLVSASQADQTGLADLLRGSMGAGQPPCQGVVYLWGVDTDSTPAELSLPELTHRLCVQVLDLVQAIIQAEMTPQLWLVTQGAQAVGKTDRLQVQQAPLWGLGRTIAREHPELQCVCLDLPADATSEDNAHTLFEALSGTDAENQIAYRQGTRYVARLVRQRESERSGIPLPIHETGGYLITGGLGGLGLRVAQWLVAEGARQLVLCGRQGAATPAARQAVEALQQIGAKVVILQADVAVQNDVVRMLTAAQELAPLRGIIHAAGVLDDGILLQQSGARFATVMTPKVAGSWHLHQLTEIIPLDFFVCFSSTASVLGAPGQGNYAAANAFMDALAHHRRALGLPGLSVNWGGWSEVGLAAASGRNEPSSGIGAIPPEQGVQVLGVLLRRETAQATVMPVDWTVLRQQFPSRDAFPLLTDWLQQDGSEHRLRGDELARLQTADTVTRQQLLIAYLQDRVTQLLGAGASGGAAAEMSLTALGLDSLMTIEFANRIKAELAVSVPVRKFLEGTSIAQLAQYLNTLLTVQALHATPADEDDEHETGRI</sequence>
<evidence type="ECO:0000313" key="11">
    <source>
        <dbReference type="EMBL" id="ETX03402.1"/>
    </source>
</evidence>
<evidence type="ECO:0000256" key="7">
    <source>
        <dbReference type="PROSITE-ProRule" id="PRU01363"/>
    </source>
</evidence>
<feature type="region of interest" description="N-terminal hotdog fold" evidence="7">
    <location>
        <begin position="908"/>
        <end position="1033"/>
    </location>
</feature>
<dbReference type="InterPro" id="IPR049551">
    <property type="entry name" value="PKS_DH_C"/>
</dbReference>
<keyword evidence="6" id="KW-0511">Multifunctional enzyme</keyword>
<dbReference type="InterPro" id="IPR014031">
    <property type="entry name" value="Ketoacyl_synth_C"/>
</dbReference>
<dbReference type="InterPro" id="IPR014030">
    <property type="entry name" value="Ketoacyl_synth_N"/>
</dbReference>
<dbReference type="GO" id="GO:0031177">
    <property type="term" value="F:phosphopantetheine binding"/>
    <property type="evidence" value="ECO:0007669"/>
    <property type="project" value="InterPro"/>
</dbReference>
<dbReference type="InterPro" id="IPR020806">
    <property type="entry name" value="PKS_PP-bd"/>
</dbReference>
<dbReference type="InterPro" id="IPR009081">
    <property type="entry name" value="PP-bd_ACP"/>
</dbReference>
<dbReference type="Pfam" id="PF08659">
    <property type="entry name" value="KR"/>
    <property type="match status" value="1"/>
</dbReference>
<feature type="active site" description="Proton acceptor; for dehydratase activity" evidence="7">
    <location>
        <position position="940"/>
    </location>
</feature>
<dbReference type="Gene3D" id="3.10.129.10">
    <property type="entry name" value="Hotdog Thioesterase"/>
    <property type="match status" value="1"/>
</dbReference>
<dbReference type="Pfam" id="PF02801">
    <property type="entry name" value="Ketoacyl-synt_C"/>
    <property type="match status" value="1"/>
</dbReference>
<dbReference type="Gene3D" id="3.30.70.3290">
    <property type="match status" value="1"/>
</dbReference>
<dbReference type="Pfam" id="PF00698">
    <property type="entry name" value="Acyl_transf_1"/>
    <property type="match status" value="1"/>
</dbReference>
<dbReference type="GO" id="GO:0004312">
    <property type="term" value="F:fatty acid synthase activity"/>
    <property type="evidence" value="ECO:0007669"/>
    <property type="project" value="TreeGrafter"/>
</dbReference>
<dbReference type="InterPro" id="IPR020841">
    <property type="entry name" value="PKS_Beta-ketoAc_synthase_dom"/>
</dbReference>